<sequence>MSATLNKGARNLITTKQIKKAGLALAVALFATISFTTATFASSQYLTSKSHNLFLETKQTIHTTNAYFKDIPITIPKGTVFNAGSIGKGVTTGKPYVNINMDNLRWPLRKVVDESKHNQQMTTYIWAKKSLFKIVKQPNYLAYTKTPDNYTQDPYVWEGNKALPSDQFLSKQNAFRVTDDGYLEYFTGITRYTDGDAKPADYAKLQKFVKKGNTSYFYTKTEVSGLPMTKISSTGKYRYRLKMTKTNHYLATVNHSKVQKYGSNTVISVRYNVGGKDFYVGSMTVYP</sequence>
<keyword evidence="2" id="KW-1185">Reference proteome</keyword>
<gene>
    <name evidence="1" type="ORF">FD12_GL001158</name>
</gene>
<evidence type="ECO:0008006" key="3">
    <source>
        <dbReference type="Google" id="ProtNLM"/>
    </source>
</evidence>
<comment type="caution">
    <text evidence="1">The sequence shown here is derived from an EMBL/GenBank/DDBJ whole genome shotgun (WGS) entry which is preliminary data.</text>
</comment>
<name>A0ABR5P9Y7_9LACO</name>
<dbReference type="EMBL" id="AZEI01000083">
    <property type="protein sequence ID" value="KRL14833.1"/>
    <property type="molecule type" value="Genomic_DNA"/>
</dbReference>
<protein>
    <recommendedName>
        <fullName evidence="3">Surface layer protein A domain-containing protein</fullName>
    </recommendedName>
</protein>
<evidence type="ECO:0000313" key="2">
    <source>
        <dbReference type="Proteomes" id="UP000051977"/>
    </source>
</evidence>
<reference evidence="1 2" key="1">
    <citation type="journal article" date="2015" name="Genome Announc.">
        <title>Expanding the biotechnology potential of lactobacilli through comparative genomics of 213 strains and associated genera.</title>
        <authorList>
            <person name="Sun Z."/>
            <person name="Harris H.M."/>
            <person name="McCann A."/>
            <person name="Guo C."/>
            <person name="Argimon S."/>
            <person name="Zhang W."/>
            <person name="Yang X."/>
            <person name="Jeffery I.B."/>
            <person name="Cooney J.C."/>
            <person name="Kagawa T.F."/>
            <person name="Liu W."/>
            <person name="Song Y."/>
            <person name="Salvetti E."/>
            <person name="Wrobel A."/>
            <person name="Rasinkangas P."/>
            <person name="Parkhill J."/>
            <person name="Rea M.C."/>
            <person name="O'Sullivan O."/>
            <person name="Ritari J."/>
            <person name="Douillard F.P."/>
            <person name="Paul Ross R."/>
            <person name="Yang R."/>
            <person name="Briner A.E."/>
            <person name="Felis G.E."/>
            <person name="de Vos W.M."/>
            <person name="Barrangou R."/>
            <person name="Klaenhammer T.R."/>
            <person name="Caufield P.W."/>
            <person name="Cui Y."/>
            <person name="Zhang H."/>
            <person name="O'Toole P.W."/>
        </authorList>
    </citation>
    <scope>NUCLEOTIDE SEQUENCE [LARGE SCALE GENOMIC DNA]</scope>
    <source>
        <strain evidence="1 2">DSM 19907</strain>
    </source>
</reference>
<organism evidence="1 2">
    <name type="scientific">Lentilactobacillus rapi DSM 19907 = JCM 15042</name>
    <dbReference type="NCBI Taxonomy" id="1423795"/>
    <lineage>
        <taxon>Bacteria</taxon>
        <taxon>Bacillati</taxon>
        <taxon>Bacillota</taxon>
        <taxon>Bacilli</taxon>
        <taxon>Lactobacillales</taxon>
        <taxon>Lactobacillaceae</taxon>
        <taxon>Lentilactobacillus</taxon>
    </lineage>
</organism>
<evidence type="ECO:0000313" key="1">
    <source>
        <dbReference type="EMBL" id="KRL14833.1"/>
    </source>
</evidence>
<dbReference type="Proteomes" id="UP000051977">
    <property type="component" value="Unassembled WGS sequence"/>
</dbReference>
<accession>A0ABR5P9Y7</accession>
<proteinExistence type="predicted"/>